<dbReference type="GO" id="GO:0000287">
    <property type="term" value="F:magnesium ion binding"/>
    <property type="evidence" value="ECO:0007669"/>
    <property type="project" value="TreeGrafter"/>
</dbReference>
<dbReference type="InterPro" id="IPR013341">
    <property type="entry name" value="Mandelate_racemase_N_dom"/>
</dbReference>
<dbReference type="OrthoDB" id="5241672at2"/>
<dbReference type="PROSITE" id="PS00909">
    <property type="entry name" value="MR_MLE_2"/>
    <property type="match status" value="1"/>
</dbReference>
<evidence type="ECO:0000313" key="8">
    <source>
        <dbReference type="EMBL" id="OXM63314.1"/>
    </source>
</evidence>
<evidence type="ECO:0000256" key="5">
    <source>
        <dbReference type="ARBA" id="ARBA00022842"/>
    </source>
</evidence>
<dbReference type="SFLD" id="SFLDG00179">
    <property type="entry name" value="mandelate_racemase"/>
    <property type="match status" value="1"/>
</dbReference>
<dbReference type="InterPro" id="IPR046945">
    <property type="entry name" value="RHMD-like"/>
</dbReference>
<dbReference type="Gene3D" id="3.30.390.10">
    <property type="entry name" value="Enolase-like, N-terminal domain"/>
    <property type="match status" value="1"/>
</dbReference>
<dbReference type="FunFam" id="3.20.20.120:FF:000007">
    <property type="entry name" value="Mitochondrial enolase superfamily member 1"/>
    <property type="match status" value="1"/>
</dbReference>
<dbReference type="PANTHER" id="PTHR13794:SF58">
    <property type="entry name" value="MITOCHONDRIAL ENOLASE SUPERFAMILY MEMBER 1"/>
    <property type="match status" value="1"/>
</dbReference>
<reference evidence="9" key="1">
    <citation type="submission" date="2017-07" db="EMBL/GenBank/DDBJ databases">
        <title>Comparative genome mining reveals phylogenetic distribution patterns of secondary metabolites in Amycolatopsis.</title>
        <authorList>
            <person name="Adamek M."/>
            <person name="Alanjary M."/>
            <person name="Sales-Ortells H."/>
            <person name="Goodfellow M."/>
            <person name="Bull A.T."/>
            <person name="Kalinowski J."/>
            <person name="Ziemert N."/>
        </authorList>
    </citation>
    <scope>NUCLEOTIDE SEQUENCE [LARGE SCALE GENOMIC DNA]</scope>
    <source>
        <strain evidence="9">H5</strain>
    </source>
</reference>
<dbReference type="EMBL" id="NMUL01000034">
    <property type="protein sequence ID" value="OXM63314.1"/>
    <property type="molecule type" value="Genomic_DNA"/>
</dbReference>
<name>A0A229SXD6_9PSEU</name>
<comment type="cofactor">
    <cofactor evidence="2">
        <name>Mg(2+)</name>
        <dbReference type="ChEBI" id="CHEBI:18420"/>
    </cofactor>
</comment>
<dbReference type="EC" id="4.2.1.68" evidence="3"/>
<dbReference type="Pfam" id="PF02746">
    <property type="entry name" value="MR_MLE_N"/>
    <property type="match status" value="1"/>
</dbReference>
<dbReference type="SUPFAM" id="SSF51604">
    <property type="entry name" value="Enolase C-terminal domain-like"/>
    <property type="match status" value="1"/>
</dbReference>
<keyword evidence="4" id="KW-0479">Metal-binding</keyword>
<accession>A0A229SXD6</accession>
<dbReference type="InterPro" id="IPR029017">
    <property type="entry name" value="Enolase-like_N"/>
</dbReference>
<dbReference type="InterPro" id="IPR013342">
    <property type="entry name" value="Mandelate_racemase_C"/>
</dbReference>
<evidence type="ECO:0000256" key="4">
    <source>
        <dbReference type="ARBA" id="ARBA00022723"/>
    </source>
</evidence>
<dbReference type="PANTHER" id="PTHR13794">
    <property type="entry name" value="ENOLASE SUPERFAMILY, MANDELATE RACEMASE"/>
    <property type="match status" value="1"/>
</dbReference>
<dbReference type="SUPFAM" id="SSF54826">
    <property type="entry name" value="Enolase N-terminal domain-like"/>
    <property type="match status" value="1"/>
</dbReference>
<feature type="domain" description="Mandelate racemase/muconate lactonizing enzyme C-terminal" evidence="7">
    <location>
        <begin position="201"/>
        <end position="297"/>
    </location>
</feature>
<dbReference type="SFLD" id="SFLDS00001">
    <property type="entry name" value="Enolase"/>
    <property type="match status" value="1"/>
</dbReference>
<evidence type="ECO:0000259" key="7">
    <source>
        <dbReference type="SMART" id="SM00922"/>
    </source>
</evidence>
<dbReference type="AlphaFoldDB" id="A0A229SXD6"/>
<evidence type="ECO:0000256" key="6">
    <source>
        <dbReference type="ARBA" id="ARBA00023239"/>
    </source>
</evidence>
<dbReference type="SFLD" id="SFLDF00111">
    <property type="entry name" value="L-fuconate_dehydratase"/>
    <property type="match status" value="1"/>
</dbReference>
<evidence type="ECO:0000256" key="3">
    <source>
        <dbReference type="ARBA" id="ARBA00013142"/>
    </source>
</evidence>
<dbReference type="GO" id="GO:0016052">
    <property type="term" value="P:carbohydrate catabolic process"/>
    <property type="evidence" value="ECO:0007669"/>
    <property type="project" value="InterPro"/>
</dbReference>
<sequence>MATLAEVISAIDAVDVRFPTSLSLDGSDAMNPEPDYSAAYVTIRTSAGDEGYGLAFTVGRGNDVEVAAVRALVPLVVGMTVDDALTDLGAFSRRLTGDSQLRWLGPDKGAIHMAAAAIVNAAWDLRARREGKPVWRLLAEMPPEDLVDLVDFRYLQDALTRDEALEILRSAEPGRAARQAELLESGFPAYTTTPGWLGYSPQKLAALAAEAVADGFTQIKLKVGADLDEDIRRLRLARDVVGPDVRIAIDANQAWGVGQAIEWLRPLSEFDPYWIEEPTSPDDVLGHAAIRRAVAPIKVATGEHTHNAVMFKQLLQAEAIDVLQLDASRVAGVTENIAILLLAAKFGVPVCPHAGGVGLCEMVQHLSMFDFVAVSGTQTDRVIEYVDHLHEHFVDPVRIERGRYLAPRKPGLGARLHAESVAQYRFPDGPVWQRDAVVVA</sequence>
<dbReference type="SMART" id="SM00922">
    <property type="entry name" value="MR_MLE"/>
    <property type="match status" value="1"/>
</dbReference>
<keyword evidence="6" id="KW-0456">Lyase</keyword>
<dbReference type="GO" id="GO:0050023">
    <property type="term" value="F:L-fuconate dehydratase activity"/>
    <property type="evidence" value="ECO:0007669"/>
    <property type="project" value="UniProtKB-EC"/>
</dbReference>
<keyword evidence="5" id="KW-0460">Magnesium</keyword>
<dbReference type="InterPro" id="IPR036849">
    <property type="entry name" value="Enolase-like_C_sf"/>
</dbReference>
<comment type="caution">
    <text evidence="8">The sequence shown here is derived from an EMBL/GenBank/DDBJ whole genome shotgun (WGS) entry which is preliminary data.</text>
</comment>
<gene>
    <name evidence="8" type="ORF">CF165_30935</name>
</gene>
<dbReference type="Proteomes" id="UP000215199">
    <property type="component" value="Unassembled WGS sequence"/>
</dbReference>
<evidence type="ECO:0000313" key="9">
    <source>
        <dbReference type="Proteomes" id="UP000215199"/>
    </source>
</evidence>
<evidence type="ECO:0000256" key="1">
    <source>
        <dbReference type="ARBA" id="ARBA00001737"/>
    </source>
</evidence>
<dbReference type="Gene3D" id="3.20.20.120">
    <property type="entry name" value="Enolase-like C-terminal domain"/>
    <property type="match status" value="1"/>
</dbReference>
<dbReference type="Pfam" id="PF13378">
    <property type="entry name" value="MR_MLE_C"/>
    <property type="match status" value="1"/>
</dbReference>
<keyword evidence="9" id="KW-1185">Reference proteome</keyword>
<evidence type="ECO:0000256" key="2">
    <source>
        <dbReference type="ARBA" id="ARBA00001946"/>
    </source>
</evidence>
<proteinExistence type="predicted"/>
<dbReference type="InterPro" id="IPR034610">
    <property type="entry name" value="L-fuconate_dehydratase"/>
</dbReference>
<dbReference type="GO" id="GO:0009063">
    <property type="term" value="P:amino acid catabolic process"/>
    <property type="evidence" value="ECO:0007669"/>
    <property type="project" value="InterPro"/>
</dbReference>
<organism evidence="8 9">
    <name type="scientific">Amycolatopsis vastitatis</name>
    <dbReference type="NCBI Taxonomy" id="1905142"/>
    <lineage>
        <taxon>Bacteria</taxon>
        <taxon>Bacillati</taxon>
        <taxon>Actinomycetota</taxon>
        <taxon>Actinomycetes</taxon>
        <taxon>Pseudonocardiales</taxon>
        <taxon>Pseudonocardiaceae</taxon>
        <taxon>Amycolatopsis</taxon>
    </lineage>
</organism>
<dbReference type="InterPro" id="IPR029065">
    <property type="entry name" value="Enolase_C-like"/>
</dbReference>
<protein>
    <recommendedName>
        <fullName evidence="3">L-fuconate dehydratase</fullName>
        <ecNumber evidence="3">4.2.1.68</ecNumber>
    </recommendedName>
</protein>
<dbReference type="InterPro" id="IPR018110">
    <property type="entry name" value="Mandel_Rmase/mucon_lact_enz_CS"/>
</dbReference>
<comment type="catalytic activity">
    <reaction evidence="1">
        <text>L-fuconate = 2-dehydro-3-deoxy-L-fuconate + H2O</text>
        <dbReference type="Rhea" id="RHEA:22772"/>
        <dbReference type="ChEBI" id="CHEBI:15377"/>
        <dbReference type="ChEBI" id="CHEBI:21291"/>
        <dbReference type="ChEBI" id="CHEBI:37448"/>
        <dbReference type="EC" id="4.2.1.68"/>
    </reaction>
</comment>